<gene>
    <name evidence="13" type="ORF">SPI_03766</name>
</gene>
<organism evidence="13 14">
    <name type="scientific">Niveomyces insectorum RCEF 264</name>
    <dbReference type="NCBI Taxonomy" id="1081102"/>
    <lineage>
        <taxon>Eukaryota</taxon>
        <taxon>Fungi</taxon>
        <taxon>Dikarya</taxon>
        <taxon>Ascomycota</taxon>
        <taxon>Pezizomycotina</taxon>
        <taxon>Sordariomycetes</taxon>
        <taxon>Hypocreomycetidae</taxon>
        <taxon>Hypocreales</taxon>
        <taxon>Cordycipitaceae</taxon>
        <taxon>Niveomyces</taxon>
    </lineage>
</organism>
<dbReference type="InterPro" id="IPR011671">
    <property type="entry name" value="tRNA_uracil_MeTrfase"/>
</dbReference>
<evidence type="ECO:0000256" key="7">
    <source>
        <dbReference type="ARBA" id="ARBA00022679"/>
    </source>
</evidence>
<dbReference type="EMBL" id="AZHD01000005">
    <property type="protein sequence ID" value="OAA63603.1"/>
    <property type="molecule type" value="Genomic_DNA"/>
</dbReference>
<evidence type="ECO:0000313" key="13">
    <source>
        <dbReference type="EMBL" id="OAA63603.1"/>
    </source>
</evidence>
<keyword evidence="14" id="KW-1185">Reference proteome</keyword>
<evidence type="ECO:0000256" key="2">
    <source>
        <dbReference type="ARBA" id="ARBA00009056"/>
    </source>
</evidence>
<keyword evidence="9 11" id="KW-0819">tRNA processing</keyword>
<sequence length="595" mass="64161">MTTAPPEEFDYDAEPLLSQIPASGKADDGPWTWTPMWWQSCRFGPDAFDALMQNLVRNPNLLSSWLFRADILPEGFAIPAVEAAAAEANVVSSTATALPTFHGFERADERTVIRRLIPRNTLRDRPMLQTCVFYESSGGTDHADGDGLPEKDDRGGGGGGPVQRSVVVYLPHVASAADMPFYHPKVQGVGFLHEWRPSSLTEGTTAGGPEQHGTGTVSVHFAFFPATTAVGGDDDGEGAERDDKLSRPVLARVALRLVAIVHKHGEGVHRGYVKRVHHDQLVPQARVQDRYTRLKETYARRLVQTWQEATDPTKHVFEDLAIAAFLMELWADMYGGGRSTSSGQGVPDSFPGFVDVGCGNGLLVHVLNDAGYRGWGFDARQRRSWQQYGNARTTTADGAENDEEKPLRECLLLPSFLLGGADNDAGADAGEAQPTTNAPPTREGRLPTHDGRFPPGTFLIANHADELTVHNFTGARFRAPPPSAAAKAATASVSVTLGAASTYASFVEWVAAVAADCGWHVEYEMLRMPSTRNAGLLGRRRAGAGEGAAAQEPPIFTVEQARRVIAKYGGAHGFVENVAKLAAEGKNGTSHARNH</sequence>
<dbReference type="PANTHER" id="PTHR21210">
    <property type="entry name" value="TRNA (URACIL-O(2)-)-METHYLTRANSFERASE-RELATED"/>
    <property type="match status" value="1"/>
</dbReference>
<dbReference type="GO" id="GO:0005737">
    <property type="term" value="C:cytoplasm"/>
    <property type="evidence" value="ECO:0007669"/>
    <property type="project" value="UniProtKB-SubCell"/>
</dbReference>
<feature type="compositionally biased region" description="Basic and acidic residues" evidence="12">
    <location>
        <begin position="141"/>
        <end position="155"/>
    </location>
</feature>
<comment type="caution">
    <text evidence="13">The sequence shown here is derived from an EMBL/GenBank/DDBJ whole genome shotgun (WGS) entry which is preliminary data.</text>
</comment>
<protein>
    <recommendedName>
        <fullName evidence="4 11">tRNA (uracil-O(2)-)-methyltransferase</fullName>
        <ecNumber evidence="3 11">2.1.1.211</ecNumber>
    </recommendedName>
</protein>
<dbReference type="Pfam" id="PF07757">
    <property type="entry name" value="AdoMet_MTase"/>
    <property type="match status" value="1"/>
</dbReference>
<keyword evidence="6 11" id="KW-0489">Methyltransferase</keyword>
<evidence type="ECO:0000256" key="8">
    <source>
        <dbReference type="ARBA" id="ARBA00022691"/>
    </source>
</evidence>
<proteinExistence type="inferred from homology"/>
<comment type="similarity">
    <text evidence="2 11">Belongs to the TRM44 family.</text>
</comment>
<evidence type="ECO:0000256" key="4">
    <source>
        <dbReference type="ARBA" id="ARBA00017788"/>
    </source>
</evidence>
<evidence type="ECO:0000256" key="1">
    <source>
        <dbReference type="ARBA" id="ARBA00004496"/>
    </source>
</evidence>
<feature type="region of interest" description="Disordered" evidence="12">
    <location>
        <begin position="423"/>
        <end position="450"/>
    </location>
</feature>
<evidence type="ECO:0000256" key="11">
    <source>
        <dbReference type="RuleBase" id="RU368004"/>
    </source>
</evidence>
<dbReference type="AlphaFoldDB" id="A0A167WC57"/>
<feature type="region of interest" description="Disordered" evidence="12">
    <location>
        <begin position="136"/>
        <end position="160"/>
    </location>
</feature>
<evidence type="ECO:0000256" key="6">
    <source>
        <dbReference type="ARBA" id="ARBA00022603"/>
    </source>
</evidence>
<reference evidence="13 14" key="1">
    <citation type="journal article" date="2016" name="Genome Biol. Evol.">
        <title>Divergent and convergent evolution of fungal pathogenicity.</title>
        <authorList>
            <person name="Shang Y."/>
            <person name="Xiao G."/>
            <person name="Zheng P."/>
            <person name="Cen K."/>
            <person name="Zhan S."/>
            <person name="Wang C."/>
        </authorList>
    </citation>
    <scope>NUCLEOTIDE SEQUENCE [LARGE SCALE GENOMIC DNA]</scope>
    <source>
        <strain evidence="13 14">RCEF 264</strain>
    </source>
</reference>
<keyword evidence="7 11" id="KW-0808">Transferase</keyword>
<accession>A0A167WC57</accession>
<dbReference type="OrthoDB" id="10047021at2759"/>
<dbReference type="Proteomes" id="UP000076874">
    <property type="component" value="Unassembled WGS sequence"/>
</dbReference>
<dbReference type="PANTHER" id="PTHR21210:SF0">
    <property type="entry name" value="TRNA (URACIL-O(2)-)-METHYLTRANSFERASE-RELATED"/>
    <property type="match status" value="1"/>
</dbReference>
<evidence type="ECO:0000256" key="12">
    <source>
        <dbReference type="SAM" id="MobiDB-lite"/>
    </source>
</evidence>
<dbReference type="EC" id="2.1.1.211" evidence="3 11"/>
<dbReference type="GO" id="GO:0141101">
    <property type="term" value="F:tRNA(Ser) (uridine(44)-2'-O-)-methyltransferase activity"/>
    <property type="evidence" value="ECO:0007669"/>
    <property type="project" value="UniProtKB-EC"/>
</dbReference>
<comment type="catalytic activity">
    <reaction evidence="10 11">
        <text>uridine(44) in tRNA(Ser) + S-adenosyl-L-methionine = 2'-O-methyluridine(44) in tRNA(Ser) + S-adenosyl-L-homocysteine + H(+)</text>
        <dbReference type="Rhea" id="RHEA:43100"/>
        <dbReference type="Rhea" id="RHEA-COMP:10339"/>
        <dbReference type="Rhea" id="RHEA-COMP:10340"/>
        <dbReference type="ChEBI" id="CHEBI:15378"/>
        <dbReference type="ChEBI" id="CHEBI:57856"/>
        <dbReference type="ChEBI" id="CHEBI:59789"/>
        <dbReference type="ChEBI" id="CHEBI:65315"/>
        <dbReference type="ChEBI" id="CHEBI:74478"/>
        <dbReference type="EC" id="2.1.1.211"/>
    </reaction>
</comment>
<evidence type="ECO:0000256" key="3">
    <source>
        <dbReference type="ARBA" id="ARBA00012795"/>
    </source>
</evidence>
<comment type="subcellular location">
    <subcellularLocation>
        <location evidence="1 11">Cytoplasm</location>
    </subcellularLocation>
</comment>
<dbReference type="STRING" id="1081102.A0A167WC57"/>
<name>A0A167WC57_9HYPO</name>
<evidence type="ECO:0000313" key="14">
    <source>
        <dbReference type="Proteomes" id="UP000076874"/>
    </source>
</evidence>
<keyword evidence="5 11" id="KW-0963">Cytoplasm</keyword>
<comment type="function">
    <text evidence="11">Adenosyl-L-methionine (AdoMet)-dependent tRNA (uracil-O(2)-)-methyltransferase.</text>
</comment>
<dbReference type="GO" id="GO:0030488">
    <property type="term" value="P:tRNA methylation"/>
    <property type="evidence" value="ECO:0007669"/>
    <property type="project" value="UniProtKB-UniRule"/>
</dbReference>
<evidence type="ECO:0000256" key="10">
    <source>
        <dbReference type="ARBA" id="ARBA00047957"/>
    </source>
</evidence>
<evidence type="ECO:0000256" key="5">
    <source>
        <dbReference type="ARBA" id="ARBA00022490"/>
    </source>
</evidence>
<keyword evidence="8 11" id="KW-0949">S-adenosyl-L-methionine</keyword>
<evidence type="ECO:0000256" key="9">
    <source>
        <dbReference type="ARBA" id="ARBA00022694"/>
    </source>
</evidence>